<dbReference type="Pfam" id="PF04055">
    <property type="entry name" value="Radical_SAM"/>
    <property type="match status" value="1"/>
</dbReference>
<comment type="catalytic activity">
    <reaction evidence="7 8">
        <text>[[Fe-S] cluster scaffold protein carrying a second [4Fe-4S](2+) cluster] + N(6)-octanoyl-L-lysyl-[protein] + 2 oxidized [2Fe-2S]-[ferredoxin] + 2 S-adenosyl-L-methionine + 4 H(+) = [[Fe-S] cluster scaffold protein] + N(6)-[(R)-dihydrolipoyl]-L-lysyl-[protein] + 4 Fe(3+) + 2 hydrogen sulfide + 2 5'-deoxyadenosine + 2 L-methionine + 2 reduced [2Fe-2S]-[ferredoxin]</text>
        <dbReference type="Rhea" id="RHEA:16585"/>
        <dbReference type="Rhea" id="RHEA-COMP:9928"/>
        <dbReference type="Rhea" id="RHEA-COMP:10000"/>
        <dbReference type="Rhea" id="RHEA-COMP:10001"/>
        <dbReference type="Rhea" id="RHEA-COMP:10475"/>
        <dbReference type="Rhea" id="RHEA-COMP:14568"/>
        <dbReference type="Rhea" id="RHEA-COMP:14569"/>
        <dbReference type="ChEBI" id="CHEBI:15378"/>
        <dbReference type="ChEBI" id="CHEBI:17319"/>
        <dbReference type="ChEBI" id="CHEBI:29034"/>
        <dbReference type="ChEBI" id="CHEBI:29919"/>
        <dbReference type="ChEBI" id="CHEBI:33722"/>
        <dbReference type="ChEBI" id="CHEBI:33737"/>
        <dbReference type="ChEBI" id="CHEBI:33738"/>
        <dbReference type="ChEBI" id="CHEBI:57844"/>
        <dbReference type="ChEBI" id="CHEBI:59789"/>
        <dbReference type="ChEBI" id="CHEBI:78809"/>
        <dbReference type="ChEBI" id="CHEBI:83100"/>
        <dbReference type="EC" id="2.8.1.8"/>
    </reaction>
</comment>
<evidence type="ECO:0000256" key="5">
    <source>
        <dbReference type="ARBA" id="ARBA00023004"/>
    </source>
</evidence>
<proteinExistence type="inferred from homology"/>
<dbReference type="SFLD" id="SFLDG01058">
    <property type="entry name" value="lipoyl_synthase_like"/>
    <property type="match status" value="1"/>
</dbReference>
<evidence type="ECO:0000256" key="4">
    <source>
        <dbReference type="ARBA" id="ARBA00022723"/>
    </source>
</evidence>
<evidence type="ECO:0000313" key="10">
    <source>
        <dbReference type="EMBL" id="AZP36354.1"/>
    </source>
</evidence>
<dbReference type="RefSeq" id="WP_126071624.1">
    <property type="nucleotide sequence ID" value="NZ_CP026513.1"/>
</dbReference>
<feature type="binding site" evidence="8">
    <location>
        <position position="69"/>
    </location>
    <ligand>
        <name>[4Fe-4S] cluster</name>
        <dbReference type="ChEBI" id="CHEBI:49883"/>
        <label>2</label>
        <note>4Fe-4S-S-AdoMet</note>
    </ligand>
</feature>
<evidence type="ECO:0000256" key="7">
    <source>
        <dbReference type="ARBA" id="ARBA00047326"/>
    </source>
</evidence>
<dbReference type="InterPro" id="IPR058240">
    <property type="entry name" value="rSAM_sf"/>
</dbReference>
<feature type="binding site" evidence="8">
    <location>
        <position position="36"/>
    </location>
    <ligand>
        <name>[4Fe-4S] cluster</name>
        <dbReference type="ChEBI" id="CHEBI:49883"/>
        <label>1</label>
    </ligand>
</feature>
<dbReference type="EC" id="2.8.1.8" evidence="8"/>
<reference evidence="10 11" key="1">
    <citation type="journal article" date="2018" name="Genome Biol. Evol.">
        <title>Partnering With a Pest: Genomes of Hemlock Woolly Adelgid Symbionts Reveal Atypical Nutritional Provisioning Patterns in Dual-Obligate Bacteria.</title>
        <authorList>
            <person name="Weglarz K.M."/>
            <person name="Havill N.P."/>
            <person name="Burke G.R."/>
            <person name="von Dohlen C.D."/>
        </authorList>
    </citation>
    <scope>NUCLEOTIDE SEQUENCE [LARGE SCALE GENOMIC DNA]</scope>
    <source>
        <strain evidence="10">ENA</strain>
    </source>
</reference>
<dbReference type="Gene3D" id="3.20.20.70">
    <property type="entry name" value="Aldolase class I"/>
    <property type="match status" value="1"/>
</dbReference>
<keyword evidence="3 8" id="KW-0949">S-adenosyl-L-methionine</keyword>
<dbReference type="GO" id="GO:0005737">
    <property type="term" value="C:cytoplasm"/>
    <property type="evidence" value="ECO:0007669"/>
    <property type="project" value="UniProtKB-SubCell"/>
</dbReference>
<feature type="binding site" evidence="8">
    <location>
        <position position="66"/>
    </location>
    <ligand>
        <name>[4Fe-4S] cluster</name>
        <dbReference type="ChEBI" id="CHEBI:49883"/>
        <label>2</label>
        <note>4Fe-4S-S-AdoMet</note>
    </ligand>
</feature>
<feature type="binding site" evidence="8">
    <location>
        <position position="62"/>
    </location>
    <ligand>
        <name>[4Fe-4S] cluster</name>
        <dbReference type="ChEBI" id="CHEBI:49883"/>
        <label>2</label>
        <note>4Fe-4S-S-AdoMet</note>
    </ligand>
</feature>
<keyword evidence="8" id="KW-0963">Cytoplasm</keyword>
<evidence type="ECO:0000256" key="6">
    <source>
        <dbReference type="ARBA" id="ARBA00023014"/>
    </source>
</evidence>
<name>A0A3Q9CMC1_9ENTR</name>
<feature type="binding site" evidence="8">
    <location>
        <position position="47"/>
    </location>
    <ligand>
        <name>[4Fe-4S] cluster</name>
        <dbReference type="ChEBI" id="CHEBI:49883"/>
        <label>1</label>
    </ligand>
</feature>
<dbReference type="NCBIfam" id="NF009544">
    <property type="entry name" value="PRK12928.1"/>
    <property type="match status" value="1"/>
</dbReference>
<dbReference type="NCBIfam" id="NF004019">
    <property type="entry name" value="PRK05481.1"/>
    <property type="match status" value="1"/>
</dbReference>
<organism evidence="10 11">
    <name type="scientific">Candidatus Annandia adelgestsuga</name>
    <dbReference type="NCBI Taxonomy" id="1302411"/>
    <lineage>
        <taxon>Bacteria</taxon>
        <taxon>Pseudomonadati</taxon>
        <taxon>Pseudomonadota</taxon>
        <taxon>Gammaproteobacteria</taxon>
        <taxon>Enterobacterales</taxon>
        <taxon>Enterobacteriaceae</taxon>
        <taxon>Candidatus Annandia</taxon>
    </lineage>
</organism>
<dbReference type="SFLD" id="SFLDF00271">
    <property type="entry name" value="lipoyl_synthase"/>
    <property type="match status" value="1"/>
</dbReference>
<dbReference type="GO" id="GO:0046872">
    <property type="term" value="F:metal ion binding"/>
    <property type="evidence" value="ECO:0007669"/>
    <property type="project" value="UniProtKB-KW"/>
</dbReference>
<evidence type="ECO:0000256" key="1">
    <source>
        <dbReference type="ARBA" id="ARBA00022485"/>
    </source>
</evidence>
<keyword evidence="2 8" id="KW-0808">Transferase</keyword>
<keyword evidence="6 8" id="KW-0411">Iron-sulfur</keyword>
<dbReference type="GO" id="GO:0009249">
    <property type="term" value="P:protein lipoylation"/>
    <property type="evidence" value="ECO:0007669"/>
    <property type="project" value="UniProtKB-UniRule"/>
</dbReference>
<dbReference type="HAMAP" id="MF_00206">
    <property type="entry name" value="Lipoyl_synth"/>
    <property type="match status" value="1"/>
</dbReference>
<dbReference type="GO" id="GO:0016992">
    <property type="term" value="F:lipoate synthase activity"/>
    <property type="evidence" value="ECO:0007669"/>
    <property type="project" value="UniProtKB-UniRule"/>
</dbReference>
<keyword evidence="1 8" id="KW-0004">4Fe-4S</keyword>
<comment type="similarity">
    <text evidence="8">Belongs to the radical SAM superfamily. Lipoyl synthase family.</text>
</comment>
<dbReference type="EMBL" id="CP026513">
    <property type="protein sequence ID" value="AZP36354.1"/>
    <property type="molecule type" value="Genomic_DNA"/>
</dbReference>
<dbReference type="InterPro" id="IPR013785">
    <property type="entry name" value="Aldolase_TIM"/>
</dbReference>
<dbReference type="PANTHER" id="PTHR10949">
    <property type="entry name" value="LIPOYL SYNTHASE"/>
    <property type="match status" value="1"/>
</dbReference>
<dbReference type="InterPro" id="IPR007197">
    <property type="entry name" value="rSAM"/>
</dbReference>
<dbReference type="UniPathway" id="UPA00538">
    <property type="reaction ID" value="UER00593"/>
</dbReference>
<comment type="pathway">
    <text evidence="8">Protein modification; protein lipoylation via endogenous pathway; protein N(6)-(lipoyl)lysine from octanoyl-[acyl-carrier-protein]: step 2/2.</text>
</comment>
<evidence type="ECO:0000256" key="2">
    <source>
        <dbReference type="ARBA" id="ARBA00022679"/>
    </source>
</evidence>
<comment type="subcellular location">
    <subcellularLocation>
        <location evidence="8">Cytoplasm</location>
    </subcellularLocation>
</comment>
<keyword evidence="11" id="KW-1185">Reference proteome</keyword>
<dbReference type="SMART" id="SM00729">
    <property type="entry name" value="Elp3"/>
    <property type="match status" value="1"/>
</dbReference>
<gene>
    <name evidence="8 10" type="primary">lipA</name>
    <name evidence="10" type="ORF">C3B56_00262</name>
</gene>
<dbReference type="PROSITE" id="PS51918">
    <property type="entry name" value="RADICAL_SAM"/>
    <property type="match status" value="1"/>
</dbReference>
<accession>A0A3Q9CMC1</accession>
<keyword evidence="4 8" id="KW-0479">Metal-binding</keyword>
<sequence length="287" mass="33040">MKKKNIYSLKIKLPYNFKKINNIKNILRKYNLNSVCEEASCPNLTKCFNKNTATFMILGSICTRKCPFCNIKYGKPLKPSINEPKNLAKAIKKIGLQYVVITSVDRDDLYDGGAQQFVNCIKAIKKKNNKIKIEILVPDFKRKLKKALKILSLYPPDIFNHNIENVPRLYKKIKPGANYKNSLLLLKKFKNMFPNIPTKSGLIVGLGETFNEIVEVIYDLYINKVTMLTIGQYLQPNKNNLSVYKFWNIKDFNRIKKIAENIGFKNVFCGPLIRSSYNAALQQSLIK</sequence>
<feature type="binding site" evidence="8">
    <location>
        <position position="41"/>
    </location>
    <ligand>
        <name>[4Fe-4S] cluster</name>
        <dbReference type="ChEBI" id="CHEBI:49883"/>
        <label>1</label>
    </ligand>
</feature>
<evidence type="ECO:0000259" key="9">
    <source>
        <dbReference type="PROSITE" id="PS51918"/>
    </source>
</evidence>
<evidence type="ECO:0000256" key="8">
    <source>
        <dbReference type="HAMAP-Rule" id="MF_00206"/>
    </source>
</evidence>
<dbReference type="PANTHER" id="PTHR10949:SF0">
    <property type="entry name" value="LIPOYL SYNTHASE, MITOCHONDRIAL"/>
    <property type="match status" value="1"/>
</dbReference>
<dbReference type="SFLD" id="SFLDS00029">
    <property type="entry name" value="Radical_SAM"/>
    <property type="match status" value="1"/>
</dbReference>
<dbReference type="SUPFAM" id="SSF102114">
    <property type="entry name" value="Radical SAM enzymes"/>
    <property type="match status" value="1"/>
</dbReference>
<dbReference type="InterPro" id="IPR006638">
    <property type="entry name" value="Elp3/MiaA/NifB-like_rSAM"/>
</dbReference>
<comment type="cofactor">
    <cofactor evidence="8">
        <name>[4Fe-4S] cluster</name>
        <dbReference type="ChEBI" id="CHEBI:49883"/>
    </cofactor>
    <text evidence="8">Binds 2 [4Fe-4S] clusters per subunit. One cluster is coordinated with 3 cysteines and an exchangeable S-adenosyl-L-methionine.</text>
</comment>
<dbReference type="GO" id="GO:0051539">
    <property type="term" value="F:4 iron, 4 sulfur cluster binding"/>
    <property type="evidence" value="ECO:0007669"/>
    <property type="project" value="UniProtKB-UniRule"/>
</dbReference>
<evidence type="ECO:0000256" key="3">
    <source>
        <dbReference type="ARBA" id="ARBA00022691"/>
    </source>
</evidence>
<dbReference type="AlphaFoldDB" id="A0A3Q9CMC1"/>
<dbReference type="InterPro" id="IPR003698">
    <property type="entry name" value="Lipoyl_synth"/>
</dbReference>
<comment type="function">
    <text evidence="8">Catalyzes the radical-mediated insertion of two sulfur atoms into the C-6 and C-8 positions of the octanoyl moiety bound to the lipoyl domains of lipoate-dependent enzymes, thereby converting the octanoylated domains into lipoylated derivatives.</text>
</comment>
<evidence type="ECO:0000313" key="11">
    <source>
        <dbReference type="Proteomes" id="UP000274458"/>
    </source>
</evidence>
<dbReference type="OrthoDB" id="9787898at2"/>
<protein>
    <recommendedName>
        <fullName evidence="8">Lipoyl synthase</fullName>
        <ecNumber evidence="8">2.8.1.8</ecNumber>
    </recommendedName>
    <alternativeName>
        <fullName evidence="8">Lip-syn</fullName>
        <shortName evidence="8">LS</shortName>
    </alternativeName>
    <alternativeName>
        <fullName evidence="8">Lipoate synthase</fullName>
    </alternativeName>
    <alternativeName>
        <fullName evidence="8">Lipoic acid synthase</fullName>
    </alternativeName>
    <alternativeName>
        <fullName evidence="8">Sulfur insertion protein LipA</fullName>
    </alternativeName>
</protein>
<dbReference type="Proteomes" id="UP000274458">
    <property type="component" value="Chromosome"/>
</dbReference>
<feature type="binding site" evidence="8">
    <location>
        <position position="276"/>
    </location>
    <ligand>
        <name>[4Fe-4S] cluster</name>
        <dbReference type="ChEBI" id="CHEBI:49883"/>
        <label>1</label>
    </ligand>
</feature>
<keyword evidence="5 8" id="KW-0408">Iron</keyword>
<dbReference type="KEGG" id="aade:C3B56_00262"/>
<dbReference type="NCBIfam" id="TIGR00510">
    <property type="entry name" value="lipA"/>
    <property type="match status" value="1"/>
</dbReference>
<feature type="domain" description="Radical SAM core" evidence="9">
    <location>
        <begin position="48"/>
        <end position="265"/>
    </location>
</feature>